<dbReference type="EMBL" id="WIGM01001159">
    <property type="protein sequence ID" value="KAF6804016.1"/>
    <property type="molecule type" value="Genomic_DNA"/>
</dbReference>
<comment type="caution">
    <text evidence="10">The sequence shown here is derived from an EMBL/GenBank/DDBJ whole genome shotgun (WGS) entry which is preliminary data.</text>
</comment>
<keyword evidence="6" id="KW-0804">Transcription</keyword>
<dbReference type="InterPro" id="IPR036236">
    <property type="entry name" value="Znf_C2H2_sf"/>
</dbReference>
<keyword evidence="2" id="KW-0479">Metal-binding</keyword>
<dbReference type="PANTHER" id="PTHR46179:SF13">
    <property type="entry name" value="C2H2-TYPE DOMAIN-CONTAINING PROTEIN"/>
    <property type="match status" value="1"/>
</dbReference>
<keyword evidence="11" id="KW-1185">Reference proteome</keyword>
<sequence length="278" mass="31880">MAFACGTCWRTWPACRSRDQHVAATFHDVPDFECDSCDRYFNSQQAVDQHMTALGHWADSVSISSDEPEHYCDYDSCSEAFSDEDELRDHEVMVHFYCDACDREFQDENSIRNHRNSKVHRGQNMRCNFCDKPYVTAAGVFHHLECGGCPKAPLDRMKVYEAVKRRDPKGLLTERLLEWSGSGGFAATLKSWNASAGAFECFLCKRLFERLDSLNQHLNSPKHQQKLYHCPKQRCDKRFASLAAAANHWESESCGFMSFEAVQESAKRIFDPGRMIAF</sequence>
<keyword evidence="3 8" id="KW-0863">Zinc-finger</keyword>
<dbReference type="PROSITE" id="PS00028">
    <property type="entry name" value="ZINC_FINGER_C2H2_1"/>
    <property type="match status" value="3"/>
</dbReference>
<reference evidence="10" key="1">
    <citation type="journal article" date="2020" name="Phytopathology">
        <title>Genome Sequence Resources of Colletotrichum truncatum, C. plurivorum, C. musicola, and C. sojae: Four Species Pathogenic to Soybean (Glycine max).</title>
        <authorList>
            <person name="Rogerio F."/>
            <person name="Boufleur T.R."/>
            <person name="Ciampi-Guillardi M."/>
            <person name="Sukno S.A."/>
            <person name="Thon M.R."/>
            <person name="Massola Junior N.S."/>
            <person name="Baroncelli R."/>
        </authorList>
    </citation>
    <scope>NUCLEOTIDE SEQUENCE</scope>
    <source>
        <strain evidence="10">LFN0074</strain>
    </source>
</reference>
<evidence type="ECO:0000256" key="5">
    <source>
        <dbReference type="ARBA" id="ARBA00023015"/>
    </source>
</evidence>
<evidence type="ECO:0000256" key="3">
    <source>
        <dbReference type="ARBA" id="ARBA00022771"/>
    </source>
</evidence>
<dbReference type="SMART" id="SM00355">
    <property type="entry name" value="ZnF_C2H2"/>
    <property type="match status" value="5"/>
</dbReference>
<dbReference type="GO" id="GO:0005634">
    <property type="term" value="C:nucleus"/>
    <property type="evidence" value="ECO:0007669"/>
    <property type="project" value="UniProtKB-SubCell"/>
</dbReference>
<evidence type="ECO:0000256" key="6">
    <source>
        <dbReference type="ARBA" id="ARBA00023163"/>
    </source>
</evidence>
<dbReference type="InterPro" id="IPR051061">
    <property type="entry name" value="Zinc_finger_trans_reg"/>
</dbReference>
<name>A0A8H6MQ31_9PEZI</name>
<dbReference type="GO" id="GO:0006357">
    <property type="term" value="P:regulation of transcription by RNA polymerase II"/>
    <property type="evidence" value="ECO:0007669"/>
    <property type="project" value="TreeGrafter"/>
</dbReference>
<dbReference type="SUPFAM" id="SSF57667">
    <property type="entry name" value="beta-beta-alpha zinc fingers"/>
    <property type="match status" value="3"/>
</dbReference>
<evidence type="ECO:0000256" key="8">
    <source>
        <dbReference type="PROSITE-ProRule" id="PRU00042"/>
    </source>
</evidence>
<feature type="domain" description="C2H2-type" evidence="9">
    <location>
        <begin position="70"/>
        <end position="95"/>
    </location>
</feature>
<dbReference type="InterPro" id="IPR022755">
    <property type="entry name" value="Znf_C2H2_jaz"/>
</dbReference>
<evidence type="ECO:0000256" key="1">
    <source>
        <dbReference type="ARBA" id="ARBA00004123"/>
    </source>
</evidence>
<dbReference type="PANTHER" id="PTHR46179">
    <property type="entry name" value="ZINC FINGER PROTEIN"/>
    <property type="match status" value="1"/>
</dbReference>
<dbReference type="Proteomes" id="UP000639643">
    <property type="component" value="Unassembled WGS sequence"/>
</dbReference>
<feature type="domain" description="C2H2-type" evidence="9">
    <location>
        <begin position="199"/>
        <end position="223"/>
    </location>
</feature>
<protein>
    <submittedName>
        <fullName evidence="10">Zinc finger protein</fullName>
    </submittedName>
</protein>
<dbReference type="InterPro" id="IPR003604">
    <property type="entry name" value="Matrin/U1-like-C_Znf_C2H2"/>
</dbReference>
<dbReference type="OrthoDB" id="6077919at2759"/>
<keyword evidence="4" id="KW-0862">Zinc</keyword>
<dbReference type="InterPro" id="IPR013087">
    <property type="entry name" value="Znf_C2H2_type"/>
</dbReference>
<evidence type="ECO:0000259" key="9">
    <source>
        <dbReference type="PROSITE" id="PS50157"/>
    </source>
</evidence>
<dbReference type="AlphaFoldDB" id="A0A8H6MQ31"/>
<accession>A0A8H6MQ31</accession>
<evidence type="ECO:0000256" key="7">
    <source>
        <dbReference type="ARBA" id="ARBA00023242"/>
    </source>
</evidence>
<evidence type="ECO:0000313" key="10">
    <source>
        <dbReference type="EMBL" id="KAF6804016.1"/>
    </source>
</evidence>
<dbReference type="PROSITE" id="PS50157">
    <property type="entry name" value="ZINC_FINGER_C2H2_2"/>
    <property type="match status" value="4"/>
</dbReference>
<keyword evidence="5" id="KW-0805">Transcription regulation</keyword>
<comment type="subcellular location">
    <subcellularLocation>
        <location evidence="1">Nucleus</location>
    </subcellularLocation>
</comment>
<evidence type="ECO:0000313" key="11">
    <source>
        <dbReference type="Proteomes" id="UP000639643"/>
    </source>
</evidence>
<dbReference type="SMART" id="SM00451">
    <property type="entry name" value="ZnF_U1"/>
    <property type="match status" value="3"/>
</dbReference>
<feature type="domain" description="C2H2-type" evidence="9">
    <location>
        <begin position="32"/>
        <end position="56"/>
    </location>
</feature>
<dbReference type="Pfam" id="PF12171">
    <property type="entry name" value="zf-C2H2_jaz"/>
    <property type="match status" value="2"/>
</dbReference>
<dbReference type="Gene3D" id="3.30.160.60">
    <property type="entry name" value="Classic Zinc Finger"/>
    <property type="match status" value="3"/>
</dbReference>
<dbReference type="GO" id="GO:0003676">
    <property type="term" value="F:nucleic acid binding"/>
    <property type="evidence" value="ECO:0007669"/>
    <property type="project" value="InterPro"/>
</dbReference>
<gene>
    <name evidence="10" type="ORF">CMUS01_14950</name>
</gene>
<keyword evidence="7" id="KW-0539">Nucleus</keyword>
<organism evidence="10 11">
    <name type="scientific">Colletotrichum musicola</name>
    <dbReference type="NCBI Taxonomy" id="2175873"/>
    <lineage>
        <taxon>Eukaryota</taxon>
        <taxon>Fungi</taxon>
        <taxon>Dikarya</taxon>
        <taxon>Ascomycota</taxon>
        <taxon>Pezizomycotina</taxon>
        <taxon>Sordariomycetes</taxon>
        <taxon>Hypocreomycetidae</taxon>
        <taxon>Glomerellales</taxon>
        <taxon>Glomerellaceae</taxon>
        <taxon>Colletotrichum</taxon>
        <taxon>Colletotrichum orchidearum species complex</taxon>
    </lineage>
</organism>
<proteinExistence type="predicted"/>
<evidence type="ECO:0000256" key="4">
    <source>
        <dbReference type="ARBA" id="ARBA00022833"/>
    </source>
</evidence>
<dbReference type="Pfam" id="PF12874">
    <property type="entry name" value="zf-met"/>
    <property type="match status" value="1"/>
</dbReference>
<feature type="domain" description="C2H2-type" evidence="9">
    <location>
        <begin position="96"/>
        <end position="125"/>
    </location>
</feature>
<evidence type="ECO:0000256" key="2">
    <source>
        <dbReference type="ARBA" id="ARBA00022723"/>
    </source>
</evidence>
<dbReference type="GO" id="GO:0008270">
    <property type="term" value="F:zinc ion binding"/>
    <property type="evidence" value="ECO:0007669"/>
    <property type="project" value="UniProtKB-KW"/>
</dbReference>